<gene>
    <name evidence="1" type="ORF">AB675_511</name>
</gene>
<sequence>MGLITHDTHKLGESKPIEHFRPRLFKELDRKQSILKLDLFWSISMKENGLNPRAKFLLPEDDSDHDDPAGDDHIFPIHELEPLVSFRNLKVLQLCGMMQSYQPVIWRVVWANPNLEVLTLEMSLPPLFNTNTNHPNRVIDSNWTIFPSITPRPSMSSDISPALTNDDDLEPAYLGNQGSGRLDPSFGSGDALPSYHRFLSIAELNLMNFVVDGIPFVNWFDPSKLRRVSFRGCCVDAGFYLHPSMKHTVSLLPPVPAAANNVGVALRVPVGGLLAARAITPIYTGTKLVELKGGRVIPARVVLEKEEKKESKFRVVREALKGKLARRPASSTGSCM</sequence>
<dbReference type="GeneID" id="28737176"/>
<evidence type="ECO:0000313" key="2">
    <source>
        <dbReference type="Proteomes" id="UP000038010"/>
    </source>
</evidence>
<dbReference type="RefSeq" id="XP_018005657.1">
    <property type="nucleotide sequence ID" value="XM_018145307.1"/>
</dbReference>
<dbReference type="Proteomes" id="UP000038010">
    <property type="component" value="Unassembled WGS sequence"/>
</dbReference>
<evidence type="ECO:0000313" key="1">
    <source>
        <dbReference type="EMBL" id="KPI45694.1"/>
    </source>
</evidence>
<organism evidence="1 2">
    <name type="scientific">Cyphellophora attinorum</name>
    <dbReference type="NCBI Taxonomy" id="1664694"/>
    <lineage>
        <taxon>Eukaryota</taxon>
        <taxon>Fungi</taxon>
        <taxon>Dikarya</taxon>
        <taxon>Ascomycota</taxon>
        <taxon>Pezizomycotina</taxon>
        <taxon>Eurotiomycetes</taxon>
        <taxon>Chaetothyriomycetidae</taxon>
        <taxon>Chaetothyriales</taxon>
        <taxon>Cyphellophoraceae</taxon>
        <taxon>Cyphellophora</taxon>
    </lineage>
</organism>
<accession>A0A0N1P4H2</accession>
<dbReference type="AlphaFoldDB" id="A0A0N1P4H2"/>
<protein>
    <submittedName>
        <fullName evidence="1">Uncharacterized protein</fullName>
    </submittedName>
</protein>
<name>A0A0N1P4H2_9EURO</name>
<proteinExistence type="predicted"/>
<dbReference type="EMBL" id="LFJN01000001">
    <property type="protein sequence ID" value="KPI45694.1"/>
    <property type="molecule type" value="Genomic_DNA"/>
</dbReference>
<dbReference type="OrthoDB" id="5368934at2759"/>
<dbReference type="VEuPathDB" id="FungiDB:AB675_511"/>
<reference evidence="1 2" key="1">
    <citation type="submission" date="2015-06" db="EMBL/GenBank/DDBJ databases">
        <title>Draft genome of the ant-associated black yeast Phialophora attae CBS 131958.</title>
        <authorList>
            <person name="Moreno L.F."/>
            <person name="Stielow B.J."/>
            <person name="de Hoog S."/>
            <person name="Vicente V.A."/>
            <person name="Weiss V.A."/>
            <person name="de Vries M."/>
            <person name="Cruz L.M."/>
            <person name="Souza E.M."/>
        </authorList>
    </citation>
    <scope>NUCLEOTIDE SEQUENCE [LARGE SCALE GENOMIC DNA]</scope>
    <source>
        <strain evidence="1 2">CBS 131958</strain>
    </source>
</reference>
<comment type="caution">
    <text evidence="1">The sequence shown here is derived from an EMBL/GenBank/DDBJ whole genome shotgun (WGS) entry which is preliminary data.</text>
</comment>
<keyword evidence="2" id="KW-1185">Reference proteome</keyword>